<feature type="domain" description="Ig-like" evidence="11">
    <location>
        <begin position="506"/>
        <end position="595"/>
    </location>
</feature>
<evidence type="ECO:0000256" key="4">
    <source>
        <dbReference type="ARBA" id="ARBA00022729"/>
    </source>
</evidence>
<dbReference type="InterPro" id="IPR001774">
    <property type="entry name" value="DSL"/>
</dbReference>
<evidence type="ECO:0000259" key="10">
    <source>
        <dbReference type="PROSITE" id="PS50026"/>
    </source>
</evidence>
<dbReference type="InterPro" id="IPR013098">
    <property type="entry name" value="Ig_I-set"/>
</dbReference>
<dbReference type="InterPro" id="IPR000152">
    <property type="entry name" value="EGF-type_Asp/Asn_hydroxyl_site"/>
</dbReference>
<dbReference type="PANTHER" id="PTHR24043">
    <property type="entry name" value="SCAVENGER RECEPTOR CLASS F"/>
    <property type="match status" value="1"/>
</dbReference>
<dbReference type="SUPFAM" id="SSF57196">
    <property type="entry name" value="EGF/Laminin"/>
    <property type="match status" value="2"/>
</dbReference>
<dbReference type="InterPro" id="IPR036179">
    <property type="entry name" value="Ig-like_dom_sf"/>
</dbReference>
<evidence type="ECO:0000256" key="6">
    <source>
        <dbReference type="ARBA" id="ARBA00023157"/>
    </source>
</evidence>
<dbReference type="GO" id="GO:0005509">
    <property type="term" value="F:calcium ion binding"/>
    <property type="evidence" value="ECO:0007669"/>
    <property type="project" value="InterPro"/>
</dbReference>
<evidence type="ECO:0000256" key="1">
    <source>
        <dbReference type="ARBA" id="ARBA00004479"/>
    </source>
</evidence>
<keyword evidence="9" id="KW-0472">Membrane</keyword>
<dbReference type="SMART" id="SM00180">
    <property type="entry name" value="EGF_Lam"/>
    <property type="match status" value="10"/>
</dbReference>
<comment type="subcellular location">
    <subcellularLocation>
        <location evidence="1">Membrane</location>
        <topology evidence="1">Single-pass type I membrane protein</topology>
    </subcellularLocation>
</comment>
<dbReference type="KEGG" id="bbel:109468332"/>
<proteinExistence type="predicted"/>
<protein>
    <submittedName>
        <fullName evidence="13">Multiple epidermal growth factor-like domains protein 11</fullName>
    </submittedName>
</protein>
<keyword evidence="12" id="KW-1185">Reference proteome</keyword>
<evidence type="ECO:0000256" key="2">
    <source>
        <dbReference type="ARBA" id="ARBA00022473"/>
    </source>
</evidence>
<feature type="disulfide bond" evidence="7">
    <location>
        <begin position="132"/>
        <end position="141"/>
    </location>
</feature>
<dbReference type="Pfam" id="PF07679">
    <property type="entry name" value="I-set"/>
    <property type="match status" value="1"/>
</dbReference>
<dbReference type="SUPFAM" id="SSF48726">
    <property type="entry name" value="Immunoglobulin"/>
    <property type="match status" value="1"/>
</dbReference>
<feature type="disulfide bond" evidence="7">
    <location>
        <begin position="390"/>
        <end position="399"/>
    </location>
</feature>
<keyword evidence="9" id="KW-1133">Transmembrane helix</keyword>
<dbReference type="Pfam" id="PF12947">
    <property type="entry name" value="EGF_3"/>
    <property type="match status" value="2"/>
</dbReference>
<evidence type="ECO:0000256" key="7">
    <source>
        <dbReference type="PROSITE-ProRule" id="PRU00076"/>
    </source>
</evidence>
<feature type="compositionally biased region" description="Basic and acidic residues" evidence="8">
    <location>
        <begin position="857"/>
        <end position="867"/>
    </location>
</feature>
<dbReference type="Gene3D" id="2.170.300.10">
    <property type="entry name" value="Tie2 ligand-binding domain superfamily"/>
    <property type="match status" value="4"/>
</dbReference>
<dbReference type="GO" id="GO:0007154">
    <property type="term" value="P:cell communication"/>
    <property type="evidence" value="ECO:0007669"/>
    <property type="project" value="InterPro"/>
</dbReference>
<evidence type="ECO:0000256" key="9">
    <source>
        <dbReference type="SAM" id="Phobius"/>
    </source>
</evidence>
<dbReference type="InterPro" id="IPR000742">
    <property type="entry name" value="EGF"/>
</dbReference>
<dbReference type="PROSITE" id="PS01248">
    <property type="entry name" value="EGF_LAM_1"/>
    <property type="match status" value="1"/>
</dbReference>
<dbReference type="Gene3D" id="2.10.25.10">
    <property type="entry name" value="Laminin"/>
    <property type="match status" value="2"/>
</dbReference>
<dbReference type="Gene3D" id="2.60.40.10">
    <property type="entry name" value="Immunoglobulins"/>
    <property type="match status" value="1"/>
</dbReference>
<accession>A0A6P4YK69</accession>
<evidence type="ECO:0000256" key="8">
    <source>
        <dbReference type="SAM" id="MobiDB-lite"/>
    </source>
</evidence>
<evidence type="ECO:0000313" key="13">
    <source>
        <dbReference type="RefSeq" id="XP_019622139.1"/>
    </source>
</evidence>
<feature type="disulfide bond" evidence="7">
    <location>
        <begin position="433"/>
        <end position="442"/>
    </location>
</feature>
<dbReference type="PANTHER" id="PTHR24043:SF8">
    <property type="entry name" value="EGF-LIKE DOMAIN-CONTAINING PROTEIN"/>
    <property type="match status" value="1"/>
</dbReference>
<reference evidence="13" key="1">
    <citation type="submission" date="2025-08" db="UniProtKB">
        <authorList>
            <consortium name="RefSeq"/>
        </authorList>
    </citation>
    <scope>IDENTIFICATION</scope>
    <source>
        <tissue evidence="13">Gonad</tissue>
    </source>
</reference>
<feature type="transmembrane region" description="Helical" evidence="9">
    <location>
        <begin position="739"/>
        <end position="761"/>
    </location>
</feature>
<dbReference type="SMART" id="SM00051">
    <property type="entry name" value="DSL"/>
    <property type="match status" value="1"/>
</dbReference>
<dbReference type="PROSITE" id="PS00022">
    <property type="entry name" value="EGF_1"/>
    <property type="match status" value="8"/>
</dbReference>
<dbReference type="AlphaFoldDB" id="A0A6P4YK69"/>
<name>A0A6P4YK69_BRABE</name>
<dbReference type="Pfam" id="PF00053">
    <property type="entry name" value="EGF_laminin"/>
    <property type="match status" value="4"/>
</dbReference>
<dbReference type="GO" id="GO:0005044">
    <property type="term" value="F:scavenger receptor activity"/>
    <property type="evidence" value="ECO:0007669"/>
    <property type="project" value="InterPro"/>
</dbReference>
<comment type="caution">
    <text evidence="7">Lacks conserved residue(s) required for the propagation of feature annotation.</text>
</comment>
<dbReference type="InterPro" id="IPR007110">
    <property type="entry name" value="Ig-like_dom"/>
</dbReference>
<dbReference type="InterPro" id="IPR042635">
    <property type="entry name" value="MEGF10/SREC1/2-like"/>
</dbReference>
<dbReference type="GO" id="GO:0016020">
    <property type="term" value="C:membrane"/>
    <property type="evidence" value="ECO:0007669"/>
    <property type="project" value="UniProtKB-SubCell"/>
</dbReference>
<gene>
    <name evidence="13" type="primary">LOC109468332</name>
</gene>
<feature type="region of interest" description="Disordered" evidence="8">
    <location>
        <begin position="831"/>
        <end position="877"/>
    </location>
</feature>
<keyword evidence="4" id="KW-0732">Signal</keyword>
<dbReference type="InterPro" id="IPR002049">
    <property type="entry name" value="LE_dom"/>
</dbReference>
<dbReference type="RefSeq" id="XP_019622139.1">
    <property type="nucleotide sequence ID" value="XM_019766580.1"/>
</dbReference>
<dbReference type="SMART" id="SM00179">
    <property type="entry name" value="EGF_CA"/>
    <property type="match status" value="2"/>
</dbReference>
<sequence length="877" mass="94827">MGQLCSERVCKDNYYTNNDNSPNCFQCKCNVSNTINCAAWEGACHCKPGWTGETCDEICPLGFFGADCGQVCNCTASQECNHTTGQCTCIPGHLNDRSCTPCEDGKYGDNCERTCDCTQEATCSKYDGMCICPPGYTGDRCELTCPAGTFGQNCLQSCNCTNATTCQPIDGTCFCPPGTSGDNCELTCTNMTYGLSCGNRCDCGEHASGCDARTGQCQCEDGWFGVRCDNPCENGTAYGATCNQTCNCQHGSCHPDTGACQCEVGFSGSTCQICANRKYGPDCTLTCSRCPDNHGCDNRDGQCTCPQGFTGPTCGQRCPSGFYGDGCRKQCACENNSPCHHETGQCICRTPYKGSNCSEECPAGTYGQACENKCSCVNGGKCGYHGMCDCADGWTGTHCTERCPPGYFGRNCMLPCTCAHNSTCNPVHGVCTCAEGWQGDTCEDDIDECSPNNTNNCHENARCSNTEGSYTCTCNSGYVGDGFFCAQRGSDGAFYKTLTGMKLRVGQTAHFRCQYRNLGQALLFWRNGIDNNNNNNLFVDSLSLDKEKTKQMWAEMHDGDYHLYIYNVTKADQGNYSCVIDLGNNNEKLTTAELTVASCRSNYYGPKCDKQCDCSGRGDCDSDTGECTCPEEWEGEHCELDVDECMPNAKPCSHNAYCDNRPPGSYTCTCMNGYVGDGKTCKACPYGFYGKKCGNQCIGCAEGEFCDKVSGCKSCKGPQDDKHCVLLVNKPASNNNAKVIIAVLVCLVVLVLLVVGGVCAWRRRDKIRKWRRLPSVIFDPRRPDYDVSTESSFMGAPFYKSASLFKKARTSKGNGAAAEAADKEMVVLGQGASDGADPKTQLIVMDKDDGDIEDELEPMHLPEDQGRSRSSSKPTSL</sequence>
<dbReference type="PRINTS" id="PR00011">
    <property type="entry name" value="EGFLAMININ"/>
</dbReference>
<evidence type="ECO:0000256" key="3">
    <source>
        <dbReference type="ARBA" id="ARBA00022536"/>
    </source>
</evidence>
<dbReference type="GeneID" id="109468332"/>
<evidence type="ECO:0000256" key="5">
    <source>
        <dbReference type="ARBA" id="ARBA00022737"/>
    </source>
</evidence>
<keyword evidence="6 7" id="KW-1015">Disulfide bond</keyword>
<dbReference type="SMART" id="SM00181">
    <property type="entry name" value="EGF"/>
    <property type="match status" value="12"/>
</dbReference>
<feature type="domain" description="EGF-like" evidence="10">
    <location>
        <begin position="107"/>
        <end position="142"/>
    </location>
</feature>
<dbReference type="FunFam" id="2.170.300.10:FF:000041">
    <property type="entry name" value="Tyrosine protein kinase receptor tie-1, putative"/>
    <property type="match status" value="2"/>
</dbReference>
<keyword evidence="3 7" id="KW-0245">EGF-like domain</keyword>
<dbReference type="CDD" id="cd00054">
    <property type="entry name" value="EGF_CA"/>
    <property type="match status" value="1"/>
</dbReference>
<evidence type="ECO:0000313" key="12">
    <source>
        <dbReference type="Proteomes" id="UP000515135"/>
    </source>
</evidence>
<keyword evidence="2" id="KW-0217">Developmental protein</keyword>
<dbReference type="PROSITE" id="PS00010">
    <property type="entry name" value="ASX_HYDROXYL"/>
    <property type="match status" value="1"/>
</dbReference>
<dbReference type="PROSITE" id="PS50835">
    <property type="entry name" value="IG_LIKE"/>
    <property type="match status" value="1"/>
</dbReference>
<feature type="domain" description="EGF-like" evidence="10">
    <location>
        <begin position="445"/>
        <end position="486"/>
    </location>
</feature>
<dbReference type="PROSITE" id="PS01187">
    <property type="entry name" value="EGF_CA"/>
    <property type="match status" value="1"/>
</dbReference>
<keyword evidence="5" id="KW-0677">Repeat</keyword>
<dbReference type="GO" id="GO:0030154">
    <property type="term" value="P:cell differentiation"/>
    <property type="evidence" value="ECO:0007669"/>
    <property type="project" value="UniProtKB-ARBA"/>
</dbReference>
<dbReference type="FunFam" id="2.10.25.10:FF:000038">
    <property type="entry name" value="Fibrillin 2"/>
    <property type="match status" value="2"/>
</dbReference>
<feature type="domain" description="EGF-like" evidence="10">
    <location>
        <begin position="413"/>
        <end position="443"/>
    </location>
</feature>
<dbReference type="InterPro" id="IPR018097">
    <property type="entry name" value="EGF_Ca-bd_CS"/>
</dbReference>
<organism evidence="12 13">
    <name type="scientific">Branchiostoma belcheri</name>
    <name type="common">Amphioxus</name>
    <dbReference type="NCBI Taxonomy" id="7741"/>
    <lineage>
        <taxon>Eukaryota</taxon>
        <taxon>Metazoa</taxon>
        <taxon>Chordata</taxon>
        <taxon>Cephalochordata</taxon>
        <taxon>Leptocardii</taxon>
        <taxon>Amphioxiformes</taxon>
        <taxon>Branchiostomatidae</taxon>
        <taxon>Branchiostoma</taxon>
    </lineage>
</organism>
<dbReference type="InterPro" id="IPR003599">
    <property type="entry name" value="Ig_sub"/>
</dbReference>
<dbReference type="PROSITE" id="PS50026">
    <property type="entry name" value="EGF_3"/>
    <property type="match status" value="5"/>
</dbReference>
<feature type="domain" description="EGF-like" evidence="10">
    <location>
        <begin position="641"/>
        <end position="682"/>
    </location>
</feature>
<dbReference type="PROSITE" id="PS01186">
    <property type="entry name" value="EGF_2"/>
    <property type="match status" value="3"/>
</dbReference>
<dbReference type="SMART" id="SM00409">
    <property type="entry name" value="IG"/>
    <property type="match status" value="1"/>
</dbReference>
<dbReference type="InterPro" id="IPR024731">
    <property type="entry name" value="NELL2-like_EGF"/>
</dbReference>
<feature type="domain" description="EGF-like" evidence="10">
    <location>
        <begin position="371"/>
        <end position="400"/>
    </location>
</feature>
<evidence type="ECO:0000259" key="11">
    <source>
        <dbReference type="PROSITE" id="PS50835"/>
    </source>
</evidence>
<feature type="compositionally biased region" description="Polar residues" evidence="8">
    <location>
        <begin position="868"/>
        <end position="877"/>
    </location>
</feature>
<dbReference type="InterPro" id="IPR001881">
    <property type="entry name" value="EGF-like_Ca-bd_dom"/>
</dbReference>
<dbReference type="InterPro" id="IPR013783">
    <property type="entry name" value="Ig-like_fold"/>
</dbReference>
<dbReference type="Proteomes" id="UP000515135">
    <property type="component" value="Unplaced"/>
</dbReference>
<dbReference type="OrthoDB" id="409374at2759"/>
<keyword evidence="9" id="KW-0812">Transmembrane</keyword>